<reference evidence="2 3" key="1">
    <citation type="submission" date="2024-01" db="EMBL/GenBank/DDBJ databases">
        <title>A draft genome for the cacao thread blight pathogen Marasmiellus scandens.</title>
        <authorList>
            <person name="Baruah I.K."/>
            <person name="Leung J."/>
            <person name="Bukari Y."/>
            <person name="Amoako-Attah I."/>
            <person name="Meinhardt L.W."/>
            <person name="Bailey B.A."/>
            <person name="Cohen S.P."/>
        </authorList>
    </citation>
    <scope>NUCLEOTIDE SEQUENCE [LARGE SCALE GENOMIC DNA]</scope>
    <source>
        <strain evidence="2 3">GH-19</strain>
    </source>
</reference>
<protein>
    <submittedName>
        <fullName evidence="2">Uncharacterized protein</fullName>
    </submittedName>
</protein>
<name>A0ABR1IKN1_9AGAR</name>
<organism evidence="2 3">
    <name type="scientific">Marasmiellus scandens</name>
    <dbReference type="NCBI Taxonomy" id="2682957"/>
    <lineage>
        <taxon>Eukaryota</taxon>
        <taxon>Fungi</taxon>
        <taxon>Dikarya</taxon>
        <taxon>Basidiomycota</taxon>
        <taxon>Agaricomycotina</taxon>
        <taxon>Agaricomycetes</taxon>
        <taxon>Agaricomycetidae</taxon>
        <taxon>Agaricales</taxon>
        <taxon>Marasmiineae</taxon>
        <taxon>Omphalotaceae</taxon>
        <taxon>Marasmiellus</taxon>
    </lineage>
</organism>
<comment type="caution">
    <text evidence="2">The sequence shown here is derived from an EMBL/GenBank/DDBJ whole genome shotgun (WGS) entry which is preliminary data.</text>
</comment>
<keyword evidence="3" id="KW-1185">Reference proteome</keyword>
<evidence type="ECO:0000313" key="2">
    <source>
        <dbReference type="EMBL" id="KAK7435304.1"/>
    </source>
</evidence>
<feature type="compositionally biased region" description="Basic and acidic residues" evidence="1">
    <location>
        <begin position="39"/>
        <end position="52"/>
    </location>
</feature>
<evidence type="ECO:0000256" key="1">
    <source>
        <dbReference type="SAM" id="MobiDB-lite"/>
    </source>
</evidence>
<feature type="region of interest" description="Disordered" evidence="1">
    <location>
        <begin position="34"/>
        <end position="87"/>
    </location>
</feature>
<dbReference type="Proteomes" id="UP001498398">
    <property type="component" value="Unassembled WGS sequence"/>
</dbReference>
<accession>A0ABR1IKN1</accession>
<feature type="compositionally biased region" description="Polar residues" evidence="1">
    <location>
        <begin position="67"/>
        <end position="79"/>
    </location>
</feature>
<sequence>MDVQRMDIEMNCCLCEVQYRYYELTEEERQELQQISPEYRARDDKRIGDNLRRLKPPPPPYSIQVARLSTPQIASGSLQSPPPHYAP</sequence>
<dbReference type="EMBL" id="JBANRG010000109">
    <property type="protein sequence ID" value="KAK7435304.1"/>
    <property type="molecule type" value="Genomic_DNA"/>
</dbReference>
<proteinExistence type="predicted"/>
<gene>
    <name evidence="2" type="ORF">VKT23_019749</name>
</gene>
<evidence type="ECO:0000313" key="3">
    <source>
        <dbReference type="Proteomes" id="UP001498398"/>
    </source>
</evidence>